<proteinExistence type="predicted"/>
<evidence type="ECO:0000313" key="1">
    <source>
        <dbReference type="EMBL" id="MFC4670775.1"/>
    </source>
</evidence>
<dbReference type="Gene3D" id="2.60.40.1890">
    <property type="entry name" value="PCu(A)C copper chaperone"/>
    <property type="match status" value="1"/>
</dbReference>
<protein>
    <submittedName>
        <fullName evidence="1">Copper chaperone PCu(A)C</fullName>
    </submittedName>
</protein>
<gene>
    <name evidence="1" type="ORF">ACFO5X_19650</name>
</gene>
<organism evidence="1 2">
    <name type="scientific">Seohaeicola nanhaiensis</name>
    <dbReference type="NCBI Taxonomy" id="1387282"/>
    <lineage>
        <taxon>Bacteria</taxon>
        <taxon>Pseudomonadati</taxon>
        <taxon>Pseudomonadota</taxon>
        <taxon>Alphaproteobacteria</taxon>
        <taxon>Rhodobacterales</taxon>
        <taxon>Roseobacteraceae</taxon>
        <taxon>Seohaeicola</taxon>
    </lineage>
</organism>
<reference evidence="2" key="1">
    <citation type="journal article" date="2019" name="Int. J. Syst. Evol. Microbiol.">
        <title>The Global Catalogue of Microorganisms (GCM) 10K type strain sequencing project: providing services to taxonomists for standard genome sequencing and annotation.</title>
        <authorList>
            <consortium name="The Broad Institute Genomics Platform"/>
            <consortium name="The Broad Institute Genome Sequencing Center for Infectious Disease"/>
            <person name="Wu L."/>
            <person name="Ma J."/>
        </authorList>
    </citation>
    <scope>NUCLEOTIDE SEQUENCE [LARGE SCALE GENOMIC DNA]</scope>
    <source>
        <strain evidence="2">CGMCC 4.7283</strain>
    </source>
</reference>
<dbReference type="SUPFAM" id="SSF110087">
    <property type="entry name" value="DR1885-like metal-binding protein"/>
    <property type="match status" value="1"/>
</dbReference>
<keyword evidence="2" id="KW-1185">Reference proteome</keyword>
<comment type="caution">
    <text evidence="1">The sequence shown here is derived from an EMBL/GenBank/DDBJ whole genome shotgun (WGS) entry which is preliminary data.</text>
</comment>
<dbReference type="Pfam" id="PF04314">
    <property type="entry name" value="PCuAC"/>
    <property type="match status" value="1"/>
</dbReference>
<dbReference type="InterPro" id="IPR007410">
    <property type="entry name" value="LpqE-like"/>
</dbReference>
<name>A0ABV9KLF9_9RHOB</name>
<sequence>MLISDVRASATEEGGSTRLTFRIENATGRTQILDAVRSDDAEEGSLVVIDDGVEAPAAAGLLMLDHETLNLGTSHIRVLLHGLKRPLKEGDVIAFQAVFRDGTVPAQGHVHATINN</sequence>
<dbReference type="EMBL" id="JBHSGI010000029">
    <property type="protein sequence ID" value="MFC4670775.1"/>
    <property type="molecule type" value="Genomic_DNA"/>
</dbReference>
<evidence type="ECO:0000313" key="2">
    <source>
        <dbReference type="Proteomes" id="UP001595973"/>
    </source>
</evidence>
<dbReference type="InterPro" id="IPR036182">
    <property type="entry name" value="PCuAC_sf"/>
</dbReference>
<dbReference type="Proteomes" id="UP001595973">
    <property type="component" value="Unassembled WGS sequence"/>
</dbReference>
<accession>A0ABV9KLF9</accession>
<dbReference type="RefSeq" id="WP_380720161.1">
    <property type="nucleotide sequence ID" value="NZ_JBHSGI010000029.1"/>
</dbReference>